<dbReference type="EMBL" id="GBRH01268957">
    <property type="protein sequence ID" value="JAD28938.1"/>
    <property type="molecule type" value="Transcribed_RNA"/>
</dbReference>
<proteinExistence type="predicted"/>
<reference evidence="1" key="2">
    <citation type="journal article" date="2015" name="Data Brief">
        <title>Shoot transcriptome of the giant reed, Arundo donax.</title>
        <authorList>
            <person name="Barrero R.A."/>
            <person name="Guerrero F.D."/>
            <person name="Moolhuijzen P."/>
            <person name="Goolsby J.A."/>
            <person name="Tidwell J."/>
            <person name="Bellgard S.E."/>
            <person name="Bellgard M.I."/>
        </authorList>
    </citation>
    <scope>NUCLEOTIDE SEQUENCE</scope>
    <source>
        <tissue evidence="1">Shoot tissue taken approximately 20 cm above the soil surface</tissue>
    </source>
</reference>
<dbReference type="AlphaFoldDB" id="A0A0A8YU15"/>
<reference evidence="1" key="1">
    <citation type="submission" date="2014-09" db="EMBL/GenBank/DDBJ databases">
        <authorList>
            <person name="Magalhaes I.L.F."/>
            <person name="Oliveira U."/>
            <person name="Santos F.R."/>
            <person name="Vidigal T.H.D.A."/>
            <person name="Brescovit A.D."/>
            <person name="Santos A.J."/>
        </authorList>
    </citation>
    <scope>NUCLEOTIDE SEQUENCE</scope>
    <source>
        <tissue evidence="1">Shoot tissue taken approximately 20 cm above the soil surface</tissue>
    </source>
</reference>
<accession>A0A0A8YU15</accession>
<sequence length="72" mass="8504">MQVINGKCKTKCTFSVRHLRSSSFCFKIRAKKRMNGWILSWIAPPIFAQISEQNERLQRCLLRKMLLKFSLS</sequence>
<organism evidence="1">
    <name type="scientific">Arundo donax</name>
    <name type="common">Giant reed</name>
    <name type="synonym">Donax arundinaceus</name>
    <dbReference type="NCBI Taxonomy" id="35708"/>
    <lineage>
        <taxon>Eukaryota</taxon>
        <taxon>Viridiplantae</taxon>
        <taxon>Streptophyta</taxon>
        <taxon>Embryophyta</taxon>
        <taxon>Tracheophyta</taxon>
        <taxon>Spermatophyta</taxon>
        <taxon>Magnoliopsida</taxon>
        <taxon>Liliopsida</taxon>
        <taxon>Poales</taxon>
        <taxon>Poaceae</taxon>
        <taxon>PACMAD clade</taxon>
        <taxon>Arundinoideae</taxon>
        <taxon>Arundineae</taxon>
        <taxon>Arundo</taxon>
    </lineage>
</organism>
<name>A0A0A8YU15_ARUDO</name>
<evidence type="ECO:0000313" key="1">
    <source>
        <dbReference type="EMBL" id="JAD28938.1"/>
    </source>
</evidence>
<protein>
    <submittedName>
        <fullName evidence="1">Uncharacterized protein</fullName>
    </submittedName>
</protein>